<dbReference type="Proteomes" id="UP000004263">
    <property type="component" value="Unassembled WGS sequence"/>
</dbReference>
<evidence type="ECO:0000256" key="1">
    <source>
        <dbReference type="SAM" id="Coils"/>
    </source>
</evidence>
<dbReference type="InterPro" id="IPR007139">
    <property type="entry name" value="DUF349"/>
</dbReference>
<organism evidence="2 3">
    <name type="scientific">Bermanella marisrubri</name>
    <dbReference type="NCBI Taxonomy" id="207949"/>
    <lineage>
        <taxon>Bacteria</taxon>
        <taxon>Pseudomonadati</taxon>
        <taxon>Pseudomonadota</taxon>
        <taxon>Gammaproteobacteria</taxon>
        <taxon>Oceanospirillales</taxon>
        <taxon>Oceanospirillaceae</taxon>
        <taxon>Bermanella</taxon>
    </lineage>
</organism>
<name>Q1N147_9GAMM</name>
<protein>
    <recommendedName>
        <fullName evidence="4">DUF349 domain-containing protein</fullName>
    </recommendedName>
</protein>
<dbReference type="RefSeq" id="WP_007017468.1">
    <property type="nucleotide sequence ID" value="NZ_CH724113.1"/>
</dbReference>
<proteinExistence type="predicted"/>
<dbReference type="Pfam" id="PF03993">
    <property type="entry name" value="DUF349"/>
    <property type="match status" value="2"/>
</dbReference>
<evidence type="ECO:0008006" key="4">
    <source>
        <dbReference type="Google" id="ProtNLM"/>
    </source>
</evidence>
<dbReference type="STRING" id="207949.RED65_11705"/>
<feature type="coiled-coil region" evidence="1">
    <location>
        <begin position="231"/>
        <end position="275"/>
    </location>
</feature>
<keyword evidence="3" id="KW-1185">Reference proteome</keyword>
<feature type="coiled-coil region" evidence="1">
    <location>
        <begin position="387"/>
        <end position="428"/>
    </location>
</feature>
<evidence type="ECO:0000313" key="2">
    <source>
        <dbReference type="EMBL" id="EAT12004.1"/>
    </source>
</evidence>
<accession>Q1N147</accession>
<dbReference type="EMBL" id="AAQH01000011">
    <property type="protein sequence ID" value="EAT12004.1"/>
    <property type="molecule type" value="Genomic_DNA"/>
</dbReference>
<keyword evidence="1" id="KW-0175">Coiled coil</keyword>
<comment type="caution">
    <text evidence="2">The sequence shown here is derived from an EMBL/GenBank/DDBJ whole genome shotgun (WGS) entry which is preliminary data.</text>
</comment>
<reference evidence="2 3" key="1">
    <citation type="submission" date="2006-03" db="EMBL/GenBank/DDBJ databases">
        <authorList>
            <person name="Pinhassi J."/>
            <person name="Pedros-Alio C."/>
            <person name="Ferriera S."/>
            <person name="Johnson J."/>
            <person name="Kravitz S."/>
            <person name="Halpern A."/>
            <person name="Remington K."/>
            <person name="Beeson K."/>
            <person name="Tran B."/>
            <person name="Rogers Y.-H."/>
            <person name="Friedman R."/>
            <person name="Venter J.C."/>
        </authorList>
    </citation>
    <scope>NUCLEOTIDE SEQUENCE [LARGE SCALE GENOMIC DNA]</scope>
    <source>
        <strain evidence="2 3">RED65</strain>
    </source>
</reference>
<dbReference type="OrthoDB" id="5523335at2"/>
<gene>
    <name evidence="2" type="ORF">RED65_11705</name>
</gene>
<dbReference type="HOGENOM" id="CLU_013017_0_0_6"/>
<dbReference type="AlphaFoldDB" id="Q1N147"/>
<sequence>MAGFFKQLFSAKWQHKDPEVRLGAIDQSLDQETLQSIASEDTDIRVRKTAISYIESLDTLSTLYNQFAAEKETAQIIFERISKHLPNETELSILKPELLTLIAGQSFDGNLAQAAIKSIGDEQQLFQLIQNSPSAKARHLAIENIHALSLLKSIERDFKGKDKTLVRLAKDKIQAQQDQDKYRAQIQNDIQHLLQQANQLAQQAFDPLFTGKLNLIKQEWEALPEDKQRYAKEYADALQQCEAILHQNEEEQAKLDEKAAQLKQAQNQVQRTLEVAHSTYAEAKAGRVPSLDALQQLTKDINEAIVLSNKNKLTGLKADLTDFYKPLLNLEQSLTVQQKLDHTAPSSGGSELTVGDLKKDLKETQNQIKKINWPSEFPSPNSVQKRLDREAKLKEELQARKDKEANTLKQIRKELASFETALDDGQAKQAEQHQKHLKSLFSQVDVQQHKNLYGQFKALQQTLFDLNDWKGFASAPKLEALCETMQQLADNPLDGKTQLEQIQLLQEEWKAVAKASTQAQQKQHWPKFKQAKETAFVVCNEYFAQQAEHKQANKQARQEICLQLEQFFEQNDWIHSDFKAIVELIGKAKQEYKRFAPVEQSDHKPLQNRFYNAVKAIEKKVDEHYQNIADEKQTLIKQVSELLSHDDLNDAIEQCKEIQEQWKHIGNAGRKENTLWKAFRAECDKLFDRRKQANEQHKQAIQAEISEANALVDGVAQEVHEGRGNLNGIQQIRQDIRNLNIPNKVRAGIEGKLDKLADSVKQQHQLQKQQALFSQWQSIADLAEHMTTANEHSEAVSKLNLDKSLQPIKRVAVQAIESNETLSEETQQALCIELDITLGKESPSEEQALRMAAQVKRLQESIGQGANSRNDQIIDLATQWLSAVPEQDSQYRERFWNTLIDAVKPKTKNATTALVD</sequence>
<evidence type="ECO:0000313" key="3">
    <source>
        <dbReference type="Proteomes" id="UP000004263"/>
    </source>
</evidence>